<evidence type="ECO:0000256" key="7">
    <source>
        <dbReference type="PROSITE-ProRule" id="PRU00196"/>
    </source>
</evidence>
<dbReference type="GeneID" id="136993798"/>
<dbReference type="PROSITE" id="PS50287">
    <property type="entry name" value="SRCR_2"/>
    <property type="match status" value="2"/>
</dbReference>
<dbReference type="PROSITE" id="PS00420">
    <property type="entry name" value="SRCR_1"/>
    <property type="match status" value="1"/>
</dbReference>
<keyword evidence="10" id="KW-1185">Reference proteome</keyword>
<keyword evidence="5 7" id="KW-1015">Disulfide bond</keyword>
<protein>
    <submittedName>
        <fullName evidence="11">Antigen WC1.1-like</fullName>
    </submittedName>
</protein>
<dbReference type="PANTHER" id="PTHR48071">
    <property type="entry name" value="SRCR DOMAIN-CONTAINING PROTEIN"/>
    <property type="match status" value="1"/>
</dbReference>
<organism evidence="10 11">
    <name type="scientific">Apteryx mantelli</name>
    <name type="common">North Island brown kiwi</name>
    <dbReference type="NCBI Taxonomy" id="2696672"/>
    <lineage>
        <taxon>Eukaryota</taxon>
        <taxon>Metazoa</taxon>
        <taxon>Chordata</taxon>
        <taxon>Craniata</taxon>
        <taxon>Vertebrata</taxon>
        <taxon>Euteleostomi</taxon>
        <taxon>Archelosauria</taxon>
        <taxon>Archosauria</taxon>
        <taxon>Dinosauria</taxon>
        <taxon>Saurischia</taxon>
        <taxon>Theropoda</taxon>
        <taxon>Coelurosauria</taxon>
        <taxon>Aves</taxon>
        <taxon>Palaeognathae</taxon>
        <taxon>Apterygiformes</taxon>
        <taxon>Apterygidae</taxon>
        <taxon>Apteryx</taxon>
    </lineage>
</organism>
<feature type="disulfide bond" evidence="7">
    <location>
        <begin position="95"/>
        <end position="159"/>
    </location>
</feature>
<keyword evidence="3" id="KW-0732">Signal</keyword>
<dbReference type="InterPro" id="IPR001190">
    <property type="entry name" value="SRCR"/>
</dbReference>
<evidence type="ECO:0000256" key="1">
    <source>
        <dbReference type="ARBA" id="ARBA00004613"/>
    </source>
</evidence>
<feature type="domain" description="SRCR" evidence="9">
    <location>
        <begin position="61"/>
        <end position="170"/>
    </location>
</feature>
<evidence type="ECO:0000256" key="3">
    <source>
        <dbReference type="ARBA" id="ARBA00022729"/>
    </source>
</evidence>
<evidence type="ECO:0000259" key="9">
    <source>
        <dbReference type="PROSITE" id="PS50287"/>
    </source>
</evidence>
<dbReference type="Pfam" id="PF00530">
    <property type="entry name" value="SRCR"/>
    <property type="match status" value="2"/>
</dbReference>
<reference evidence="11" key="1">
    <citation type="submission" date="2025-08" db="UniProtKB">
        <authorList>
            <consortium name="RefSeq"/>
        </authorList>
    </citation>
    <scope>IDENTIFICATION</scope>
    <source>
        <tissue evidence="11">Blood</tissue>
    </source>
</reference>
<dbReference type="InterPro" id="IPR036772">
    <property type="entry name" value="SRCR-like_dom_sf"/>
</dbReference>
<feature type="disulfide bond" evidence="7">
    <location>
        <begin position="108"/>
        <end position="169"/>
    </location>
</feature>
<dbReference type="RefSeq" id="XP_067164846.1">
    <property type="nucleotide sequence ID" value="XM_067308745.1"/>
</dbReference>
<feature type="region of interest" description="Disordered" evidence="8">
    <location>
        <begin position="1"/>
        <end position="53"/>
    </location>
</feature>
<dbReference type="SUPFAM" id="SSF56487">
    <property type="entry name" value="SRCR-like"/>
    <property type="match status" value="2"/>
</dbReference>
<sequence length="280" mass="29063">MHHAKAAVTSESRSKPGAFYGPISPGSNGHQWDHGDPSGKGVSSQKAVRQGSKGLKSIDPVLLWVGEGCCGGEAGGGRCAGRVEVKHQGQWGTVCDIGWDMKDTAVVCKQLGCGSALEAPQDGRFGPGSGQIWLSGLECQGTETALSECEHDDWSKDYCTHGLDAGVVCSGFVQLVGGDSPCSGCVEIRDGDQWRTVCDSHFGLEAADVICRELQCGTVLSIPGAAHFGEGVGAIWDEELQCVGNESLLSSCPRMVQAGEWQQVFGAGGDPGAGDLGNPL</sequence>
<evidence type="ECO:0000256" key="6">
    <source>
        <dbReference type="ARBA" id="ARBA00023180"/>
    </source>
</evidence>
<feature type="domain" description="SRCR" evidence="9">
    <location>
        <begin position="173"/>
        <end position="253"/>
    </location>
</feature>
<evidence type="ECO:0000256" key="5">
    <source>
        <dbReference type="ARBA" id="ARBA00023157"/>
    </source>
</evidence>
<gene>
    <name evidence="11" type="primary">LOC136993798</name>
</gene>
<evidence type="ECO:0000256" key="2">
    <source>
        <dbReference type="ARBA" id="ARBA00022525"/>
    </source>
</evidence>
<comment type="caution">
    <text evidence="7">Lacks conserved residue(s) required for the propagation of feature annotation.</text>
</comment>
<proteinExistence type="predicted"/>
<dbReference type="PANTHER" id="PTHR48071:SF15">
    <property type="entry name" value="SRCR DOMAIN-CONTAINING PROTEIN"/>
    <property type="match status" value="1"/>
</dbReference>
<evidence type="ECO:0000313" key="11">
    <source>
        <dbReference type="RefSeq" id="XP_067164846.1"/>
    </source>
</evidence>
<dbReference type="Gene3D" id="3.10.250.10">
    <property type="entry name" value="SRCR-like domain"/>
    <property type="match status" value="2"/>
</dbReference>
<comment type="subcellular location">
    <subcellularLocation>
        <location evidence="1">Secreted</location>
    </subcellularLocation>
</comment>
<keyword evidence="4" id="KW-0677">Repeat</keyword>
<evidence type="ECO:0000256" key="8">
    <source>
        <dbReference type="SAM" id="MobiDB-lite"/>
    </source>
</evidence>
<evidence type="ECO:0000256" key="4">
    <source>
        <dbReference type="ARBA" id="ARBA00022737"/>
    </source>
</evidence>
<dbReference type="Proteomes" id="UP001652627">
    <property type="component" value="Chromosome 20"/>
</dbReference>
<feature type="disulfide bond" evidence="7">
    <location>
        <begin position="242"/>
        <end position="252"/>
    </location>
</feature>
<keyword evidence="6" id="KW-0325">Glycoprotein</keyword>
<name>A0ABM4FIR7_9AVES</name>
<dbReference type="SMART" id="SM00202">
    <property type="entry name" value="SR"/>
    <property type="match status" value="2"/>
</dbReference>
<keyword evidence="2" id="KW-0964">Secreted</keyword>
<evidence type="ECO:0000313" key="10">
    <source>
        <dbReference type="Proteomes" id="UP001652627"/>
    </source>
</evidence>
<feature type="disulfide bond" evidence="7">
    <location>
        <begin position="139"/>
        <end position="149"/>
    </location>
</feature>
<dbReference type="PRINTS" id="PR00258">
    <property type="entry name" value="SPERACTRCPTR"/>
</dbReference>
<accession>A0ABM4FIR7</accession>